<comment type="caution">
    <text evidence="5">The sequence shown here is derived from an EMBL/GenBank/DDBJ whole genome shotgun (WGS) entry which is preliminary data.</text>
</comment>
<feature type="coiled-coil region" evidence="2">
    <location>
        <begin position="312"/>
        <end position="361"/>
    </location>
</feature>
<dbReference type="EMBL" id="JBAMIC010000003">
    <property type="protein sequence ID" value="KAK7110491.1"/>
    <property type="molecule type" value="Genomic_DNA"/>
</dbReference>
<evidence type="ECO:0000259" key="4">
    <source>
        <dbReference type="Pfam" id="PF13868"/>
    </source>
</evidence>
<feature type="region of interest" description="Disordered" evidence="3">
    <location>
        <begin position="1"/>
        <end position="29"/>
    </location>
</feature>
<accession>A0AAN9GJP3</accession>
<evidence type="ECO:0000256" key="2">
    <source>
        <dbReference type="SAM" id="Coils"/>
    </source>
</evidence>
<organism evidence="5 6">
    <name type="scientific">Littorina saxatilis</name>
    <dbReference type="NCBI Taxonomy" id="31220"/>
    <lineage>
        <taxon>Eukaryota</taxon>
        <taxon>Metazoa</taxon>
        <taxon>Spiralia</taxon>
        <taxon>Lophotrochozoa</taxon>
        <taxon>Mollusca</taxon>
        <taxon>Gastropoda</taxon>
        <taxon>Caenogastropoda</taxon>
        <taxon>Littorinimorpha</taxon>
        <taxon>Littorinoidea</taxon>
        <taxon>Littorinidae</taxon>
        <taxon>Littorina</taxon>
    </lineage>
</organism>
<dbReference type="PANTHER" id="PTHR28663:SF1">
    <property type="entry name" value="CILIA- AND FLAGELLA- ASSOCIATED PROTEIN 210"/>
    <property type="match status" value="1"/>
</dbReference>
<dbReference type="GO" id="GO:0005879">
    <property type="term" value="C:axonemal microtubule"/>
    <property type="evidence" value="ECO:0007669"/>
    <property type="project" value="TreeGrafter"/>
</dbReference>
<feature type="region of interest" description="Disordered" evidence="3">
    <location>
        <begin position="89"/>
        <end position="108"/>
    </location>
</feature>
<reference evidence="5 6" key="1">
    <citation type="submission" date="2024-02" db="EMBL/GenBank/DDBJ databases">
        <title>Chromosome-scale genome assembly of the rough periwinkle Littorina saxatilis.</title>
        <authorList>
            <person name="De Jode A."/>
            <person name="Faria R."/>
            <person name="Formenti G."/>
            <person name="Sims Y."/>
            <person name="Smith T.P."/>
            <person name="Tracey A."/>
            <person name="Wood J.M.D."/>
            <person name="Zagrodzka Z.B."/>
            <person name="Johannesson K."/>
            <person name="Butlin R.K."/>
            <person name="Leder E.H."/>
        </authorList>
    </citation>
    <scope>NUCLEOTIDE SEQUENCE [LARGE SCALE GENOMIC DNA]</scope>
    <source>
        <strain evidence="5">Snail1</strain>
        <tissue evidence="5">Muscle</tissue>
    </source>
</reference>
<dbReference type="Pfam" id="PF13868">
    <property type="entry name" value="TPH"/>
    <property type="match status" value="1"/>
</dbReference>
<name>A0AAN9GJP3_9CAEN</name>
<feature type="compositionally biased region" description="Basic residues" evidence="3">
    <location>
        <begin position="1"/>
        <end position="13"/>
    </location>
</feature>
<evidence type="ECO:0000313" key="5">
    <source>
        <dbReference type="EMBL" id="KAK7110491.1"/>
    </source>
</evidence>
<keyword evidence="1 2" id="KW-0175">Coiled coil</keyword>
<gene>
    <name evidence="5" type="ORF">V1264_014351</name>
</gene>
<evidence type="ECO:0000256" key="3">
    <source>
        <dbReference type="SAM" id="MobiDB-lite"/>
    </source>
</evidence>
<dbReference type="InterPro" id="IPR043597">
    <property type="entry name" value="TPH_dom"/>
</dbReference>
<sequence length="550" mass="65510">MATVMHGRRKGRSRNTPELPQPHGMLLPDGTDLRQVTVLSKSEWDRIERELNRRQIEEERIQRIRKEQEIQKEKSKELVKSWGNTLAGQRQRKLQARKQREEKEEAERQQIDIEEAKYQAGQRRAAIDKAKTQQYYQTDRVKNFHSALQLTEVLKERDAQLELNILKAKANEGQDREWLEKARREYDDSVRRDQEAALKRMKAAEDNYNFMQKQVGEHLTEQNLEQVEDRAEGEELKKLSVAYEREKERLDKIRAEERRQMMLDNQQQIQDVQKMKQLKEVQQEEENEECRIFAAAKRKMMRLRAEKERDIYTHKQQQLDRIREKLAAQMKQAIDNEDERIEKAQQEKEEKFIAVEKLKDAKRKKGLHEQAAHRSKQMQEQEDMKKLARREELEQVQLRKAADEVFRRNEMEKSERRWDESQRRTDFLFDQMDEKKMTVEQMRKQQLALDQANEELVRKEEQQFQEYANKVIKHSEDNGRNVYPLRKAAQEGAGGGLGPVFPGKGGVRPSYMAKDKTGVQLPHYQRVTTENVKQEIYGKADSKARLGFVW</sequence>
<feature type="coiled-coil region" evidence="2">
    <location>
        <begin position="435"/>
        <end position="462"/>
    </location>
</feature>
<dbReference type="PANTHER" id="PTHR28663">
    <property type="entry name" value="COILED-COIL DOMAIN-CONTAINING PROTEIN 173"/>
    <property type="match status" value="1"/>
</dbReference>
<keyword evidence="6" id="KW-1185">Reference proteome</keyword>
<protein>
    <recommendedName>
        <fullName evidence="4">Trichohyalin-plectin-homology domain-containing protein</fullName>
    </recommendedName>
</protein>
<evidence type="ECO:0000313" key="6">
    <source>
        <dbReference type="Proteomes" id="UP001374579"/>
    </source>
</evidence>
<evidence type="ECO:0000256" key="1">
    <source>
        <dbReference type="ARBA" id="ARBA00023054"/>
    </source>
</evidence>
<feature type="compositionally biased region" description="Basic and acidic residues" evidence="3">
    <location>
        <begin position="98"/>
        <end position="108"/>
    </location>
</feature>
<dbReference type="AlphaFoldDB" id="A0AAN9GJP3"/>
<feature type="coiled-coil region" evidence="2">
    <location>
        <begin position="194"/>
        <end position="285"/>
    </location>
</feature>
<feature type="domain" description="Trichohyalin-plectin-homology" evidence="4">
    <location>
        <begin position="136"/>
        <end position="477"/>
    </location>
</feature>
<dbReference type="InterPro" id="IPR039986">
    <property type="entry name" value="CFAP210"/>
</dbReference>
<proteinExistence type="predicted"/>
<dbReference type="Proteomes" id="UP001374579">
    <property type="component" value="Unassembled WGS sequence"/>
</dbReference>